<comment type="caution">
    <text evidence="1">The sequence shown here is derived from an EMBL/GenBank/DDBJ whole genome shotgun (WGS) entry which is preliminary data.</text>
</comment>
<protein>
    <submittedName>
        <fullName evidence="1">Uncharacterized protein</fullName>
    </submittedName>
</protein>
<organism evidence="1">
    <name type="scientific">bioreactor metagenome</name>
    <dbReference type="NCBI Taxonomy" id="1076179"/>
    <lineage>
        <taxon>unclassified sequences</taxon>
        <taxon>metagenomes</taxon>
        <taxon>ecological metagenomes</taxon>
    </lineage>
</organism>
<reference evidence="1" key="1">
    <citation type="submission" date="2019-08" db="EMBL/GenBank/DDBJ databases">
        <authorList>
            <person name="Kucharzyk K."/>
            <person name="Murdoch R.W."/>
            <person name="Higgins S."/>
            <person name="Loffler F."/>
        </authorList>
    </citation>
    <scope>NUCLEOTIDE SEQUENCE</scope>
</reference>
<dbReference type="AlphaFoldDB" id="A0A645FYZ1"/>
<name>A0A645FYZ1_9ZZZZ</name>
<accession>A0A645FYZ1</accession>
<evidence type="ECO:0000313" key="1">
    <source>
        <dbReference type="EMBL" id="MPN18870.1"/>
    </source>
</evidence>
<dbReference type="EMBL" id="VSSQ01066293">
    <property type="protein sequence ID" value="MPN18870.1"/>
    <property type="molecule type" value="Genomic_DNA"/>
</dbReference>
<proteinExistence type="predicted"/>
<sequence>MKTHNPVMTIHDVAGFKEDHNCFMVRLPREQKPIFGFNRQNDKVLPLNDDVNPRLTEEWKRQGRFGNDSRSYPEFCRRYQRPETSLFVDAQMKALPFFHQFKDIDDWYWNYIKGKATPEQKADYRRSDLEELSLCPDHTRKPLEFSDFFATNPEVTKHGIGLQPDAFKN</sequence>
<gene>
    <name evidence="1" type="ORF">SDC9_166235</name>
</gene>